<evidence type="ECO:0000313" key="2">
    <source>
        <dbReference type="Proteomes" id="UP001345013"/>
    </source>
</evidence>
<keyword evidence="2" id="KW-1185">Reference proteome</keyword>
<name>A0ABR0K5T2_9EURO</name>
<organism evidence="1 2">
    <name type="scientific">Lithohypha guttulata</name>
    <dbReference type="NCBI Taxonomy" id="1690604"/>
    <lineage>
        <taxon>Eukaryota</taxon>
        <taxon>Fungi</taxon>
        <taxon>Dikarya</taxon>
        <taxon>Ascomycota</taxon>
        <taxon>Pezizomycotina</taxon>
        <taxon>Eurotiomycetes</taxon>
        <taxon>Chaetothyriomycetidae</taxon>
        <taxon>Chaetothyriales</taxon>
        <taxon>Trichomeriaceae</taxon>
        <taxon>Lithohypha</taxon>
    </lineage>
</organism>
<evidence type="ECO:0000313" key="1">
    <source>
        <dbReference type="EMBL" id="KAK5087318.1"/>
    </source>
</evidence>
<dbReference type="EMBL" id="JAVRRG010000093">
    <property type="protein sequence ID" value="KAK5087318.1"/>
    <property type="molecule type" value="Genomic_DNA"/>
</dbReference>
<dbReference type="Proteomes" id="UP001345013">
    <property type="component" value="Unassembled WGS sequence"/>
</dbReference>
<comment type="caution">
    <text evidence="1">The sequence shown here is derived from an EMBL/GenBank/DDBJ whole genome shotgun (WGS) entry which is preliminary data.</text>
</comment>
<reference evidence="1 2" key="1">
    <citation type="submission" date="2023-08" db="EMBL/GenBank/DDBJ databases">
        <title>Black Yeasts Isolated from many extreme environments.</title>
        <authorList>
            <person name="Coleine C."/>
            <person name="Stajich J.E."/>
            <person name="Selbmann L."/>
        </authorList>
    </citation>
    <scope>NUCLEOTIDE SEQUENCE [LARGE SCALE GENOMIC DNA]</scope>
    <source>
        <strain evidence="1 2">CCFEE 5885</strain>
    </source>
</reference>
<sequence length="190" mass="21403">MIPYHRYDDPFERARAEAGDKQKDTMLKAFREQIVGLAAVLEPGEKKGRLGRLIEEWVPALEEIGVGRGHLESVLRKIRKGDSNDIGRLAKATIDLFYQARDRAGLAETAVVQRGSWGTAVKKKGVTLGRSLSESVLPNLPSWSVKAKHTRKENESEEFELESEANKLGADELKDEEDKEWMAVFVRNRS</sequence>
<gene>
    <name evidence="1" type="ORF">LTR24_006845</name>
</gene>
<accession>A0ABR0K5T2</accession>
<proteinExistence type="predicted"/>
<protein>
    <submittedName>
        <fullName evidence="1">Uncharacterized protein</fullName>
    </submittedName>
</protein>